<evidence type="ECO:0000256" key="1">
    <source>
        <dbReference type="SAM" id="Phobius"/>
    </source>
</evidence>
<dbReference type="CDD" id="cd06259">
    <property type="entry name" value="YdcF-like"/>
    <property type="match status" value="1"/>
</dbReference>
<dbReference type="InterPro" id="IPR051599">
    <property type="entry name" value="Cell_Envelope_Assoc"/>
</dbReference>
<proteinExistence type="predicted"/>
<gene>
    <name evidence="3" type="primary">elyC</name>
    <name evidence="3" type="ORF">RGQ13_08835</name>
</gene>
<keyword evidence="4" id="KW-1185">Reference proteome</keyword>
<dbReference type="RefSeq" id="WP_348393190.1">
    <property type="nucleotide sequence ID" value="NZ_CP134145.1"/>
</dbReference>
<keyword evidence="1" id="KW-1133">Transmembrane helix</keyword>
<protein>
    <submittedName>
        <fullName evidence="3">Envelope biogenesis factor ElyC</fullName>
    </submittedName>
</protein>
<dbReference type="PANTHER" id="PTHR30336">
    <property type="entry name" value="INNER MEMBRANE PROTEIN, PROBABLE PERMEASE"/>
    <property type="match status" value="1"/>
</dbReference>
<feature type="transmembrane region" description="Helical" evidence="1">
    <location>
        <begin position="38"/>
        <end position="57"/>
    </location>
</feature>
<evidence type="ECO:0000313" key="4">
    <source>
        <dbReference type="Proteomes" id="UP001258994"/>
    </source>
</evidence>
<dbReference type="NCBIfam" id="NF007794">
    <property type="entry name" value="PRK10494.1"/>
    <property type="match status" value="1"/>
</dbReference>
<dbReference type="EMBL" id="CP134145">
    <property type="protein sequence ID" value="WNC74082.1"/>
    <property type="molecule type" value="Genomic_DNA"/>
</dbReference>
<reference evidence="4" key="1">
    <citation type="submission" date="2023-09" db="EMBL/GenBank/DDBJ databases">
        <authorList>
            <person name="Li S."/>
            <person name="Li X."/>
            <person name="Zhang C."/>
            <person name="Zhao Z."/>
        </authorList>
    </citation>
    <scope>NUCLEOTIDE SEQUENCE [LARGE SCALE GENOMIC DNA]</scope>
    <source>
        <strain evidence="4">SQ149</strain>
    </source>
</reference>
<dbReference type="PANTHER" id="PTHR30336:SF4">
    <property type="entry name" value="ENVELOPE BIOGENESIS FACTOR ELYC"/>
    <property type="match status" value="1"/>
</dbReference>
<keyword evidence="1" id="KW-0472">Membrane</keyword>
<organism evidence="3 4">
    <name type="scientific">Thalassotalea psychrophila</name>
    <dbReference type="NCBI Taxonomy" id="3065647"/>
    <lineage>
        <taxon>Bacteria</taxon>
        <taxon>Pseudomonadati</taxon>
        <taxon>Pseudomonadota</taxon>
        <taxon>Gammaproteobacteria</taxon>
        <taxon>Alteromonadales</taxon>
        <taxon>Colwelliaceae</taxon>
        <taxon>Thalassotalea</taxon>
    </lineage>
</organism>
<feature type="transmembrane region" description="Helical" evidence="1">
    <location>
        <begin position="13"/>
        <end position="31"/>
    </location>
</feature>
<evidence type="ECO:0000313" key="3">
    <source>
        <dbReference type="EMBL" id="WNC74082.1"/>
    </source>
</evidence>
<keyword evidence="1" id="KW-0812">Transmembrane</keyword>
<dbReference type="Pfam" id="PF02698">
    <property type="entry name" value="DUF218"/>
    <property type="match status" value="1"/>
</dbReference>
<evidence type="ECO:0000259" key="2">
    <source>
        <dbReference type="Pfam" id="PF02698"/>
    </source>
</evidence>
<name>A0ABY9TYZ0_9GAMM</name>
<dbReference type="InterPro" id="IPR003848">
    <property type="entry name" value="DUF218"/>
</dbReference>
<dbReference type="Proteomes" id="UP001258994">
    <property type="component" value="Chromosome"/>
</dbReference>
<feature type="domain" description="DUF218" evidence="2">
    <location>
        <begin position="80"/>
        <end position="243"/>
    </location>
</feature>
<sequence>MDLFTLKKIIGELLMPLPIIIITLLVGLLLFKHRPAMAKAVLSIATLALLLLSYMPVANRLIVNLEQQFPVYTPIAEKLDYIVILGCGHTSDTKLAATQELKICSLQRLTEGLRIANLHPEAIMITSGAAIYDISSNAEKVKQAAVELGFDGNNIITESRPKDTEDEALYISPLLIDKNFVLITNANHMPRSMTYFENQGVKPIAAPTGYYVKNFSGNKSWQEHFPDANELQKSQSFWYETLGLIWQWVKS</sequence>
<accession>A0ABY9TYZ0</accession>